<gene>
    <name evidence="2" type="ORF">ASCRUDRAFT_76323</name>
</gene>
<evidence type="ECO:0000313" key="3">
    <source>
        <dbReference type="Proteomes" id="UP000095038"/>
    </source>
</evidence>
<dbReference type="GeneID" id="30967058"/>
<sequence length="63" mass="7541">MHLMHFKAVVHCNMHDDNVVYKSDTNHFFYLDFGSSSIHNLRKSKHTEDKNYLDYEDNFLTSC</sequence>
<protein>
    <recommendedName>
        <fullName evidence="1">Protein kinase domain-containing protein</fullName>
    </recommendedName>
</protein>
<dbReference type="InParanoid" id="A0A1D2VFL5"/>
<feature type="domain" description="Protein kinase" evidence="1">
    <location>
        <begin position="1"/>
        <end position="63"/>
    </location>
</feature>
<dbReference type="PROSITE" id="PS50011">
    <property type="entry name" value="PROTEIN_KINASE_DOM"/>
    <property type="match status" value="1"/>
</dbReference>
<dbReference type="AlphaFoldDB" id="A0A1D2VFL5"/>
<dbReference type="Proteomes" id="UP000095038">
    <property type="component" value="Unassembled WGS sequence"/>
</dbReference>
<evidence type="ECO:0000259" key="1">
    <source>
        <dbReference type="PROSITE" id="PS50011"/>
    </source>
</evidence>
<keyword evidence="3" id="KW-1185">Reference proteome</keyword>
<dbReference type="RefSeq" id="XP_020046617.1">
    <property type="nucleotide sequence ID" value="XM_020193422.1"/>
</dbReference>
<dbReference type="GO" id="GO:0005524">
    <property type="term" value="F:ATP binding"/>
    <property type="evidence" value="ECO:0007669"/>
    <property type="project" value="InterPro"/>
</dbReference>
<dbReference type="EMBL" id="KV454482">
    <property type="protein sequence ID" value="ODV60310.1"/>
    <property type="molecule type" value="Genomic_DNA"/>
</dbReference>
<evidence type="ECO:0000313" key="2">
    <source>
        <dbReference type="EMBL" id="ODV60310.1"/>
    </source>
</evidence>
<proteinExistence type="predicted"/>
<name>A0A1D2VFL5_9ASCO</name>
<reference evidence="3" key="1">
    <citation type="submission" date="2016-05" db="EMBL/GenBank/DDBJ databases">
        <title>Comparative genomics of biotechnologically important yeasts.</title>
        <authorList>
            <consortium name="DOE Joint Genome Institute"/>
            <person name="Riley R."/>
            <person name="Haridas S."/>
            <person name="Wolfe K.H."/>
            <person name="Lopes M.R."/>
            <person name="Hittinger C.T."/>
            <person name="Goker M."/>
            <person name="Salamov A."/>
            <person name="Wisecaver J."/>
            <person name="Long T.M."/>
            <person name="Aerts A.L."/>
            <person name="Barry K."/>
            <person name="Choi C."/>
            <person name="Clum A."/>
            <person name="Coughlan A.Y."/>
            <person name="Deshpande S."/>
            <person name="Douglass A.P."/>
            <person name="Hanson S.J."/>
            <person name="Klenk H.-P."/>
            <person name="Labutti K."/>
            <person name="Lapidus A."/>
            <person name="Lindquist E."/>
            <person name="Lipzen A."/>
            <person name="Meier-Kolthoff J.P."/>
            <person name="Ohm R.A."/>
            <person name="Otillar R.P."/>
            <person name="Pangilinan J."/>
            <person name="Peng Y."/>
            <person name="Rokas A."/>
            <person name="Rosa C.A."/>
            <person name="Scheuner C."/>
            <person name="Sibirny A.A."/>
            <person name="Slot J.C."/>
            <person name="Stielow J.B."/>
            <person name="Sun H."/>
            <person name="Kurtzman C.P."/>
            <person name="Blackwell M."/>
            <person name="Grigoriev I.V."/>
            <person name="Jeffries T.W."/>
        </authorList>
    </citation>
    <scope>NUCLEOTIDE SEQUENCE [LARGE SCALE GENOMIC DNA]</scope>
    <source>
        <strain evidence="3">DSM 1968</strain>
    </source>
</reference>
<dbReference type="OrthoDB" id="2156052at2759"/>
<dbReference type="Gene3D" id="1.10.510.10">
    <property type="entry name" value="Transferase(Phosphotransferase) domain 1"/>
    <property type="match status" value="1"/>
</dbReference>
<accession>A0A1D2VFL5</accession>
<dbReference type="GO" id="GO:0004672">
    <property type="term" value="F:protein kinase activity"/>
    <property type="evidence" value="ECO:0007669"/>
    <property type="project" value="InterPro"/>
</dbReference>
<dbReference type="InterPro" id="IPR000719">
    <property type="entry name" value="Prot_kinase_dom"/>
</dbReference>
<organism evidence="2 3">
    <name type="scientific">Ascoidea rubescens DSM 1968</name>
    <dbReference type="NCBI Taxonomy" id="1344418"/>
    <lineage>
        <taxon>Eukaryota</taxon>
        <taxon>Fungi</taxon>
        <taxon>Dikarya</taxon>
        <taxon>Ascomycota</taxon>
        <taxon>Saccharomycotina</taxon>
        <taxon>Saccharomycetes</taxon>
        <taxon>Ascoideaceae</taxon>
        <taxon>Ascoidea</taxon>
    </lineage>
</organism>